<evidence type="ECO:0000313" key="2">
    <source>
        <dbReference type="Proteomes" id="UP000613030"/>
    </source>
</evidence>
<dbReference type="Proteomes" id="UP000613030">
    <property type="component" value="Unassembled WGS sequence"/>
</dbReference>
<organism evidence="1 2">
    <name type="scientific">Chryseolinea lacunae</name>
    <dbReference type="NCBI Taxonomy" id="2801331"/>
    <lineage>
        <taxon>Bacteria</taxon>
        <taxon>Pseudomonadati</taxon>
        <taxon>Bacteroidota</taxon>
        <taxon>Cytophagia</taxon>
        <taxon>Cytophagales</taxon>
        <taxon>Fulvivirgaceae</taxon>
        <taxon>Chryseolinea</taxon>
    </lineage>
</organism>
<dbReference type="RefSeq" id="WP_236676186.1">
    <property type="nucleotide sequence ID" value="NZ_JAERRB010000007.1"/>
</dbReference>
<comment type="caution">
    <text evidence="1">The sequence shown here is derived from an EMBL/GenBank/DDBJ whole genome shotgun (WGS) entry which is preliminary data.</text>
</comment>
<sequence length="59" mass="6617">MALTMERGDNDFFCSSAVYENLFFAKYFFDHAVEFISKGAFIGVVAGENDDALFTECSK</sequence>
<protein>
    <submittedName>
        <fullName evidence="1">Uncharacterized protein</fullName>
    </submittedName>
</protein>
<keyword evidence="2" id="KW-1185">Reference proteome</keyword>
<proteinExistence type="predicted"/>
<name>A0ABS1KWL2_9BACT</name>
<reference evidence="1 2" key="1">
    <citation type="submission" date="2021-01" db="EMBL/GenBank/DDBJ databases">
        <title>Chryseolinea sp. Jin1 Genome sequencing and assembly.</title>
        <authorList>
            <person name="Kim I."/>
        </authorList>
    </citation>
    <scope>NUCLEOTIDE SEQUENCE [LARGE SCALE GENOMIC DNA]</scope>
    <source>
        <strain evidence="1 2">Jin1</strain>
    </source>
</reference>
<accession>A0ABS1KWL2</accession>
<dbReference type="EMBL" id="JAERRB010000007">
    <property type="protein sequence ID" value="MBL0743578.1"/>
    <property type="molecule type" value="Genomic_DNA"/>
</dbReference>
<evidence type="ECO:0000313" key="1">
    <source>
        <dbReference type="EMBL" id="MBL0743578.1"/>
    </source>
</evidence>
<gene>
    <name evidence="1" type="ORF">JI741_20260</name>
</gene>